<dbReference type="FunFam" id="1.10.10.1210:FF:000001">
    <property type="entry name" value="melanoma-associated antigen D1"/>
    <property type="match status" value="1"/>
</dbReference>
<proteinExistence type="predicted"/>
<dbReference type="SMART" id="SM01373">
    <property type="entry name" value="MAGE"/>
    <property type="match status" value="1"/>
</dbReference>
<dbReference type="PANTHER" id="PTHR11736:SF14">
    <property type="entry name" value="NSE3 HOMOLOG, SMC5-SMC6 COMPLEX COMPONENT"/>
    <property type="match status" value="1"/>
</dbReference>
<comment type="caution">
    <text evidence="3">The sequence shown here is derived from an EMBL/GenBank/DDBJ whole genome shotgun (WGS) entry which is preliminary data.</text>
</comment>
<keyword evidence="4" id="KW-1185">Reference proteome</keyword>
<dbReference type="GO" id="GO:0005634">
    <property type="term" value="C:nucleus"/>
    <property type="evidence" value="ECO:0007669"/>
    <property type="project" value="TreeGrafter"/>
</dbReference>
<dbReference type="AlphaFoldDB" id="A0AAV7KI67"/>
<evidence type="ECO:0000313" key="3">
    <source>
        <dbReference type="EMBL" id="KAI6661037.1"/>
    </source>
</evidence>
<dbReference type="Pfam" id="PF01454">
    <property type="entry name" value="MAGE"/>
    <property type="match status" value="1"/>
</dbReference>
<accession>A0AAV7KI67</accession>
<dbReference type="Gene3D" id="1.10.10.1210">
    <property type="entry name" value="MAGE homology domain, winged helix WH2 motif"/>
    <property type="match status" value="1"/>
</dbReference>
<feature type="domain" description="MAGE" evidence="2">
    <location>
        <begin position="45"/>
        <end position="250"/>
    </location>
</feature>
<evidence type="ECO:0000259" key="2">
    <source>
        <dbReference type="PROSITE" id="PS50838"/>
    </source>
</evidence>
<dbReference type="PROSITE" id="PS50838">
    <property type="entry name" value="MAGE"/>
    <property type="match status" value="1"/>
</dbReference>
<name>A0AAV7KI67_9METZ</name>
<protein>
    <submittedName>
        <fullName evidence="3">Necdin-like 2 variant 2</fullName>
    </submittedName>
</protein>
<dbReference type="InterPro" id="IPR002190">
    <property type="entry name" value="MHD_dom"/>
</dbReference>
<sequence>MAQRSPEKLPNTNKISPKHKSYDIMNEIPDITANNIFSKLTNDERKQYTSKVARYLLLGQNRGVPIKRKEIQEQIGSTHSRAVLPILKSADKVLRDTAGLAILEFSKGINNKFYVLINILEVDPELQREFVERDTESSAQLSLLLVILSLIMMKQTKVKEEDIWDFLLHLNIPEGDVQHPVLGNVKKLLEEWCRQMYLDKYKEPIPDKVNYYYIWGERAKVEFPPEKILHFIAKVHGDDPRSWLRIHKHLLADKLEQTESLTNPDDTSTQK</sequence>
<feature type="region of interest" description="Disordered" evidence="1">
    <location>
        <begin position="1"/>
        <end position="20"/>
    </location>
</feature>
<dbReference type="InterPro" id="IPR041899">
    <property type="entry name" value="MAGE_WH2"/>
</dbReference>
<organism evidence="3 4">
    <name type="scientific">Oopsacas minuta</name>
    <dbReference type="NCBI Taxonomy" id="111878"/>
    <lineage>
        <taxon>Eukaryota</taxon>
        <taxon>Metazoa</taxon>
        <taxon>Porifera</taxon>
        <taxon>Hexactinellida</taxon>
        <taxon>Hexasterophora</taxon>
        <taxon>Lyssacinosida</taxon>
        <taxon>Leucopsacidae</taxon>
        <taxon>Oopsacas</taxon>
    </lineage>
</organism>
<reference evidence="3 4" key="1">
    <citation type="journal article" date="2023" name="BMC Biol.">
        <title>The compact genome of the sponge Oopsacas minuta (Hexactinellida) is lacking key metazoan core genes.</title>
        <authorList>
            <person name="Santini S."/>
            <person name="Schenkelaars Q."/>
            <person name="Jourda C."/>
            <person name="Duchesne M."/>
            <person name="Belahbib H."/>
            <person name="Rocher C."/>
            <person name="Selva M."/>
            <person name="Riesgo A."/>
            <person name="Vervoort M."/>
            <person name="Leys S.P."/>
            <person name="Kodjabachian L."/>
            <person name="Le Bivic A."/>
            <person name="Borchiellini C."/>
            <person name="Claverie J.M."/>
            <person name="Renard E."/>
        </authorList>
    </citation>
    <scope>NUCLEOTIDE SEQUENCE [LARGE SCALE GENOMIC DNA]</scope>
    <source>
        <strain evidence="3">SPO-2</strain>
    </source>
</reference>
<dbReference type="InterPro" id="IPR041898">
    <property type="entry name" value="MAGE_WH1"/>
</dbReference>
<evidence type="ECO:0000256" key="1">
    <source>
        <dbReference type="SAM" id="MobiDB-lite"/>
    </source>
</evidence>
<dbReference type="Proteomes" id="UP001165289">
    <property type="component" value="Unassembled WGS sequence"/>
</dbReference>
<dbReference type="InterPro" id="IPR037445">
    <property type="entry name" value="MAGE"/>
</dbReference>
<gene>
    <name evidence="3" type="ORF">LOD99_13759</name>
</gene>
<dbReference type="Gene3D" id="1.10.10.1200">
    <property type="entry name" value="MAGE homology domain, winged helix WH1 motif"/>
    <property type="match status" value="1"/>
</dbReference>
<evidence type="ECO:0000313" key="4">
    <source>
        <dbReference type="Proteomes" id="UP001165289"/>
    </source>
</evidence>
<dbReference type="EMBL" id="JAKMXF010000022">
    <property type="protein sequence ID" value="KAI6661037.1"/>
    <property type="molecule type" value="Genomic_DNA"/>
</dbReference>
<dbReference type="PANTHER" id="PTHR11736">
    <property type="entry name" value="MELANOMA-ASSOCIATED ANTIGEN MAGE ANTIGEN"/>
    <property type="match status" value="1"/>
</dbReference>